<dbReference type="InterPro" id="IPR023198">
    <property type="entry name" value="PGP-like_dom2"/>
</dbReference>
<dbReference type="NCBIfam" id="TIGR01509">
    <property type="entry name" value="HAD-SF-IA-v3"/>
    <property type="match status" value="1"/>
</dbReference>
<dbReference type="Gene3D" id="3.40.50.1000">
    <property type="entry name" value="HAD superfamily/HAD-like"/>
    <property type="match status" value="1"/>
</dbReference>
<dbReference type="Pfam" id="PF13419">
    <property type="entry name" value="HAD_2"/>
    <property type="match status" value="1"/>
</dbReference>
<dbReference type="RefSeq" id="WP_186888669.1">
    <property type="nucleotide sequence ID" value="NZ_JACONZ010000005.1"/>
</dbReference>
<dbReference type="InterPro" id="IPR050155">
    <property type="entry name" value="HAD-like_hydrolase_sf"/>
</dbReference>
<proteinExistence type="predicted"/>
<dbReference type="PANTHER" id="PTHR43434:SF1">
    <property type="entry name" value="PHOSPHOGLYCOLATE PHOSPHATASE"/>
    <property type="match status" value="1"/>
</dbReference>
<dbReference type="FunFam" id="3.40.50.1000:FF:000022">
    <property type="entry name" value="Phosphoglycolate phosphatase"/>
    <property type="match status" value="1"/>
</dbReference>
<dbReference type="InterPro" id="IPR041492">
    <property type="entry name" value="HAD_2"/>
</dbReference>
<keyword evidence="3" id="KW-1185">Reference proteome</keyword>
<keyword evidence="1" id="KW-1133">Transmembrane helix</keyword>
<gene>
    <name evidence="2" type="ORF">H8S23_12390</name>
</gene>
<dbReference type="NCBIfam" id="TIGR01549">
    <property type="entry name" value="HAD-SF-IA-v1"/>
    <property type="match status" value="1"/>
</dbReference>
<dbReference type="AlphaFoldDB" id="A0A923L1V2"/>
<dbReference type="SFLD" id="SFLDS00003">
    <property type="entry name" value="Haloacid_Dehalogenase"/>
    <property type="match status" value="1"/>
</dbReference>
<dbReference type="Proteomes" id="UP000659630">
    <property type="component" value="Unassembled WGS sequence"/>
</dbReference>
<keyword evidence="2" id="KW-0378">Hydrolase</keyword>
<feature type="transmembrane region" description="Helical" evidence="1">
    <location>
        <begin position="253"/>
        <end position="272"/>
    </location>
</feature>
<dbReference type="PANTHER" id="PTHR43434">
    <property type="entry name" value="PHOSPHOGLYCOLATE PHOSPHATASE"/>
    <property type="match status" value="1"/>
</dbReference>
<comment type="caution">
    <text evidence="2">The sequence shown here is derived from an EMBL/GenBank/DDBJ whole genome shotgun (WGS) entry which is preliminary data.</text>
</comment>
<dbReference type="Gene3D" id="1.10.150.240">
    <property type="entry name" value="Putative phosphatase, domain 2"/>
    <property type="match status" value="1"/>
</dbReference>
<dbReference type="SFLD" id="SFLDG01135">
    <property type="entry name" value="C1.5.6:_HAD__Beta-PGM__Phospha"/>
    <property type="match status" value="1"/>
</dbReference>
<dbReference type="EMBL" id="JACONZ010000005">
    <property type="protein sequence ID" value="MBC5582305.1"/>
    <property type="molecule type" value="Genomic_DNA"/>
</dbReference>
<dbReference type="InterPro" id="IPR036412">
    <property type="entry name" value="HAD-like_sf"/>
</dbReference>
<feature type="transmembrane region" description="Helical" evidence="1">
    <location>
        <begin position="227"/>
        <end position="247"/>
    </location>
</feature>
<sequence>MIKAVVFDLDGTLLNTIQDLAAAGNHALHTLGLPEHTTDAFLHFVGDGRRNMVLRMLPEAQRGDEAVVARATALFDEHYDAHLRDCTAPYAGIPELLASLKARGLRLGVVSNKPHEFVTRIIEDYFPGQFDSVAGQQGGLVKPDPSGVNQVIGAFGLHPDQVLYVGDSAVDVQTAQNAGAVSCGVLWGFRDEAELTDAGAQYIASHPQDIDTLIASRNRAEAFNRGLALFTVAVMVICLVGVFYFLFTGNGAGIGACVVLPLLMGFAATGMLKKKKE</sequence>
<reference evidence="2" key="1">
    <citation type="submission" date="2020-08" db="EMBL/GenBank/DDBJ databases">
        <title>Genome public.</title>
        <authorList>
            <person name="Liu C."/>
            <person name="Sun Q."/>
        </authorList>
    </citation>
    <scope>NUCLEOTIDE SEQUENCE</scope>
    <source>
        <strain evidence="2">BX8</strain>
    </source>
</reference>
<evidence type="ECO:0000256" key="1">
    <source>
        <dbReference type="SAM" id="Phobius"/>
    </source>
</evidence>
<dbReference type="GO" id="GO:0005829">
    <property type="term" value="C:cytosol"/>
    <property type="evidence" value="ECO:0007669"/>
    <property type="project" value="TreeGrafter"/>
</dbReference>
<name>A0A923L1V2_9FIRM</name>
<evidence type="ECO:0000313" key="3">
    <source>
        <dbReference type="Proteomes" id="UP000659630"/>
    </source>
</evidence>
<protein>
    <submittedName>
        <fullName evidence="2">HAD-IA family hydrolase</fullName>
    </submittedName>
</protein>
<dbReference type="GO" id="GO:0008967">
    <property type="term" value="F:phosphoglycolate phosphatase activity"/>
    <property type="evidence" value="ECO:0007669"/>
    <property type="project" value="TreeGrafter"/>
</dbReference>
<dbReference type="InterPro" id="IPR023214">
    <property type="entry name" value="HAD_sf"/>
</dbReference>
<organism evidence="2 3">
    <name type="scientific">Anaerofilum hominis</name>
    <dbReference type="NCBI Taxonomy" id="2763016"/>
    <lineage>
        <taxon>Bacteria</taxon>
        <taxon>Bacillati</taxon>
        <taxon>Bacillota</taxon>
        <taxon>Clostridia</taxon>
        <taxon>Eubacteriales</taxon>
        <taxon>Oscillospiraceae</taxon>
        <taxon>Anaerofilum</taxon>
    </lineage>
</organism>
<dbReference type="PROSITE" id="PS01228">
    <property type="entry name" value="COF_1"/>
    <property type="match status" value="1"/>
</dbReference>
<dbReference type="SUPFAM" id="SSF56784">
    <property type="entry name" value="HAD-like"/>
    <property type="match status" value="1"/>
</dbReference>
<evidence type="ECO:0000313" key="2">
    <source>
        <dbReference type="EMBL" id="MBC5582305.1"/>
    </source>
</evidence>
<accession>A0A923L1V2</accession>
<dbReference type="GO" id="GO:0006281">
    <property type="term" value="P:DNA repair"/>
    <property type="evidence" value="ECO:0007669"/>
    <property type="project" value="TreeGrafter"/>
</dbReference>
<dbReference type="InterPro" id="IPR006439">
    <property type="entry name" value="HAD-SF_hydro_IA"/>
</dbReference>
<dbReference type="SFLD" id="SFLDG01129">
    <property type="entry name" value="C1.5:_HAD__Beta-PGM__Phosphata"/>
    <property type="match status" value="1"/>
</dbReference>
<keyword evidence="1" id="KW-0472">Membrane</keyword>
<keyword evidence="1" id="KW-0812">Transmembrane</keyword>